<dbReference type="CDD" id="cd01306">
    <property type="entry name" value="PhnM"/>
    <property type="match status" value="1"/>
</dbReference>
<name>A0A1B7XEW4_9BACT</name>
<dbReference type="PIRSF" id="PIRSF038971">
    <property type="entry name" value="PhnM"/>
    <property type="match status" value="1"/>
</dbReference>
<organism evidence="2 3">
    <name type="scientific">Halodesulfovibrio spirochaetisodalis</name>
    <dbReference type="NCBI Taxonomy" id="1560234"/>
    <lineage>
        <taxon>Bacteria</taxon>
        <taxon>Pseudomonadati</taxon>
        <taxon>Thermodesulfobacteriota</taxon>
        <taxon>Desulfovibrionia</taxon>
        <taxon>Desulfovibrionales</taxon>
        <taxon>Desulfovibrionaceae</taxon>
        <taxon>Halodesulfovibrio</taxon>
    </lineage>
</organism>
<dbReference type="Gene3D" id="3.20.20.140">
    <property type="entry name" value="Metal-dependent hydrolases"/>
    <property type="match status" value="2"/>
</dbReference>
<accession>A0A1B7XEW4</accession>
<evidence type="ECO:0000259" key="1">
    <source>
        <dbReference type="Pfam" id="PF07969"/>
    </source>
</evidence>
<feature type="domain" description="Amidohydrolase 3" evidence="1">
    <location>
        <begin position="296"/>
        <end position="386"/>
    </location>
</feature>
<dbReference type="GO" id="GO:0019700">
    <property type="term" value="P:organic phosphonate catabolic process"/>
    <property type="evidence" value="ECO:0007669"/>
    <property type="project" value="InterPro"/>
</dbReference>
<dbReference type="NCBIfam" id="NF011984">
    <property type="entry name" value="PRK15446.1-5"/>
    <property type="match status" value="1"/>
</dbReference>
<dbReference type="Proteomes" id="UP000091979">
    <property type="component" value="Unassembled WGS sequence"/>
</dbReference>
<dbReference type="SUPFAM" id="SSF51338">
    <property type="entry name" value="Composite domain of metallo-dependent hydrolases"/>
    <property type="match status" value="1"/>
</dbReference>
<dbReference type="PANTHER" id="PTHR43135:SF3">
    <property type="entry name" value="ALPHA-D-RIBOSE 1-METHYLPHOSPHONATE 5-TRIPHOSPHATE DIPHOSPHATASE"/>
    <property type="match status" value="1"/>
</dbReference>
<keyword evidence="3" id="KW-1185">Reference proteome</keyword>
<dbReference type="InterPro" id="IPR032466">
    <property type="entry name" value="Metal_Hydrolase"/>
</dbReference>
<dbReference type="InterPro" id="IPR051781">
    <property type="entry name" value="Metallo-dep_Hydrolase"/>
</dbReference>
<dbReference type="NCBIfam" id="NF011990">
    <property type="entry name" value="PRK15446.2-6"/>
    <property type="match status" value="1"/>
</dbReference>
<sequence>MTQEVIFTNANVVTPQGTIFGTVVVQDETIVAIDEGKTNVGRTCECGRSLVRDVQGDYLIPGLIEMHTDHLETQFQPRPGVLWPSPLAALVAHDTQVVGSGITTVLDSICCGQLNEGKMRHTLLDMSISAIRDARKKNVLRADHQLHLRCEICDPHVMEMLEPYIDEENLRLVSLMDHTPGQRQFCDYDKYREYYKCLDWSDEEFKTLVTKLKDEQETNAAKNRALILALCHRRNIPIASHDDTTLEHVEEAVREGLTISEFPTTLEAARKAREEGLGIVMGAPNVVRGGSHSGNVSARELASEGLLDILSSDYVPASLLHGAFMLHETLDIPLHNALATVTSNPARLLNLDDRGELVVEKRADIVCVASIDSVPVVRTVWRGGRRLL</sequence>
<dbReference type="InterPro" id="IPR013108">
    <property type="entry name" value="Amidohydro_3"/>
</dbReference>
<dbReference type="Gene3D" id="2.30.40.10">
    <property type="entry name" value="Urease, subunit C, domain 1"/>
    <property type="match status" value="1"/>
</dbReference>
<dbReference type="NCBIfam" id="NF011987">
    <property type="entry name" value="PRK15446.2-3"/>
    <property type="match status" value="1"/>
</dbReference>
<dbReference type="OrthoDB" id="9785413at2"/>
<dbReference type="RefSeq" id="WP_066853986.1">
    <property type="nucleotide sequence ID" value="NZ_JXMS01000009.1"/>
</dbReference>
<dbReference type="PANTHER" id="PTHR43135">
    <property type="entry name" value="ALPHA-D-RIBOSE 1-METHYLPHOSPHONATE 5-TRIPHOSPHATE DIPHOSPHATASE"/>
    <property type="match status" value="1"/>
</dbReference>
<evidence type="ECO:0000313" key="3">
    <source>
        <dbReference type="Proteomes" id="UP000091979"/>
    </source>
</evidence>
<dbReference type="Pfam" id="PF07969">
    <property type="entry name" value="Amidohydro_3"/>
    <property type="match status" value="1"/>
</dbReference>
<dbReference type="EMBL" id="JXMS01000009">
    <property type="protein sequence ID" value="OBQ52717.1"/>
    <property type="molecule type" value="Genomic_DNA"/>
</dbReference>
<dbReference type="STRING" id="1560234.SP90_07065"/>
<dbReference type="AlphaFoldDB" id="A0A1B7XEW4"/>
<protein>
    <submittedName>
        <fullName evidence="2">Phosphonate metabolism protein PhnM</fullName>
    </submittedName>
</protein>
<dbReference type="PATRIC" id="fig|1560234.3.peg.3384"/>
<dbReference type="GO" id="GO:0016810">
    <property type="term" value="F:hydrolase activity, acting on carbon-nitrogen (but not peptide) bonds"/>
    <property type="evidence" value="ECO:0007669"/>
    <property type="project" value="InterPro"/>
</dbReference>
<proteinExistence type="predicted"/>
<gene>
    <name evidence="2" type="ORF">SP90_07065</name>
</gene>
<reference evidence="2 3" key="1">
    <citation type="submission" date="2015-01" db="EMBL/GenBank/DDBJ databases">
        <title>Desulfovibrio sp. JC271 draft genome sequence.</title>
        <authorList>
            <person name="Shivani Y."/>
            <person name="Subhash Y."/>
            <person name="Sasikala C."/>
            <person name="Ramana C.V."/>
        </authorList>
    </citation>
    <scope>NUCLEOTIDE SEQUENCE [LARGE SCALE GENOMIC DNA]</scope>
    <source>
        <strain evidence="2 3">JC271</strain>
    </source>
</reference>
<comment type="caution">
    <text evidence="2">The sequence shown here is derived from an EMBL/GenBank/DDBJ whole genome shotgun (WGS) entry which is preliminary data.</text>
</comment>
<dbReference type="SUPFAM" id="SSF51556">
    <property type="entry name" value="Metallo-dependent hydrolases"/>
    <property type="match status" value="1"/>
</dbReference>
<evidence type="ECO:0000313" key="2">
    <source>
        <dbReference type="EMBL" id="OBQ52717.1"/>
    </source>
</evidence>
<dbReference type="InterPro" id="IPR011059">
    <property type="entry name" value="Metal-dep_hydrolase_composite"/>
</dbReference>
<dbReference type="InterPro" id="IPR012696">
    <property type="entry name" value="PhnM"/>
</dbReference>
<dbReference type="NCBIfam" id="TIGR02318">
    <property type="entry name" value="phosphono_phnM"/>
    <property type="match status" value="1"/>
</dbReference>